<keyword evidence="3" id="KW-1185">Reference proteome</keyword>
<evidence type="ECO:0000313" key="3">
    <source>
        <dbReference type="Proteomes" id="UP000799767"/>
    </source>
</evidence>
<evidence type="ECO:0000259" key="1">
    <source>
        <dbReference type="Pfam" id="PF12697"/>
    </source>
</evidence>
<dbReference type="Gene3D" id="3.40.50.1820">
    <property type="entry name" value="alpha/beta hydrolase"/>
    <property type="match status" value="1"/>
</dbReference>
<accession>A0A6A6PK72</accession>
<organism evidence="2 3">
    <name type="scientific">Neohortaea acidophila</name>
    <dbReference type="NCBI Taxonomy" id="245834"/>
    <lineage>
        <taxon>Eukaryota</taxon>
        <taxon>Fungi</taxon>
        <taxon>Dikarya</taxon>
        <taxon>Ascomycota</taxon>
        <taxon>Pezizomycotina</taxon>
        <taxon>Dothideomycetes</taxon>
        <taxon>Dothideomycetidae</taxon>
        <taxon>Mycosphaerellales</taxon>
        <taxon>Teratosphaeriaceae</taxon>
        <taxon>Neohortaea</taxon>
    </lineage>
</organism>
<dbReference type="Pfam" id="PF12697">
    <property type="entry name" value="Abhydrolase_6"/>
    <property type="match status" value="1"/>
</dbReference>
<dbReference type="EMBL" id="MU001640">
    <property type="protein sequence ID" value="KAF2480196.1"/>
    <property type="molecule type" value="Genomic_DNA"/>
</dbReference>
<dbReference type="PANTHER" id="PTHR43433">
    <property type="entry name" value="HYDROLASE, ALPHA/BETA FOLD FAMILY PROTEIN"/>
    <property type="match status" value="1"/>
</dbReference>
<dbReference type="OrthoDB" id="294702at2759"/>
<dbReference type="GeneID" id="54478962"/>
<dbReference type="AlphaFoldDB" id="A0A6A6PK72"/>
<dbReference type="InterPro" id="IPR029058">
    <property type="entry name" value="AB_hydrolase_fold"/>
</dbReference>
<dbReference type="InterPro" id="IPR050471">
    <property type="entry name" value="AB_hydrolase"/>
</dbReference>
<sequence>MASQLTLSDGRNLDYCISGAKDGFPLLFSHSSPGAWTPVPHLAKACATHGFMLVTWSRPGFGGSTRRKGRRVVDEVDSVRALLGHLGRERFAAMGWSAGGPHALACAAMNGCVAAVVVAGLAPYDAEGLMWAPDISKHVGREGESAIREKYEARRPGMISITAAEIFAGEKPGPDKQAMSDIPGLAQCGEDSFREALKFSVDGMVDDDLAFREPWGFDVADIAVPVFLYHGTSDPYVPFTHAQWNASHLGRVTTHFEEGGGHVSVIQDVDGMLREIIGAMPS</sequence>
<reference evidence="2" key="1">
    <citation type="journal article" date="2020" name="Stud. Mycol.">
        <title>101 Dothideomycetes genomes: a test case for predicting lifestyles and emergence of pathogens.</title>
        <authorList>
            <person name="Haridas S."/>
            <person name="Albert R."/>
            <person name="Binder M."/>
            <person name="Bloem J."/>
            <person name="Labutti K."/>
            <person name="Salamov A."/>
            <person name="Andreopoulos B."/>
            <person name="Baker S."/>
            <person name="Barry K."/>
            <person name="Bills G."/>
            <person name="Bluhm B."/>
            <person name="Cannon C."/>
            <person name="Castanera R."/>
            <person name="Culley D."/>
            <person name="Daum C."/>
            <person name="Ezra D."/>
            <person name="Gonzalez J."/>
            <person name="Henrissat B."/>
            <person name="Kuo A."/>
            <person name="Liang C."/>
            <person name="Lipzen A."/>
            <person name="Lutzoni F."/>
            <person name="Magnuson J."/>
            <person name="Mondo S."/>
            <person name="Nolan M."/>
            <person name="Ohm R."/>
            <person name="Pangilinan J."/>
            <person name="Park H.-J."/>
            <person name="Ramirez L."/>
            <person name="Alfaro M."/>
            <person name="Sun H."/>
            <person name="Tritt A."/>
            <person name="Yoshinaga Y."/>
            <person name="Zwiers L.-H."/>
            <person name="Turgeon B."/>
            <person name="Goodwin S."/>
            <person name="Spatafora J."/>
            <person name="Crous P."/>
            <person name="Grigoriev I."/>
        </authorList>
    </citation>
    <scope>NUCLEOTIDE SEQUENCE</scope>
    <source>
        <strain evidence="2">CBS 113389</strain>
    </source>
</reference>
<proteinExistence type="predicted"/>
<dbReference type="InterPro" id="IPR000073">
    <property type="entry name" value="AB_hydrolase_1"/>
</dbReference>
<keyword evidence="2" id="KW-0378">Hydrolase</keyword>
<dbReference type="Proteomes" id="UP000799767">
    <property type="component" value="Unassembled WGS sequence"/>
</dbReference>
<dbReference type="GO" id="GO:0016787">
    <property type="term" value="F:hydrolase activity"/>
    <property type="evidence" value="ECO:0007669"/>
    <property type="project" value="UniProtKB-KW"/>
</dbReference>
<name>A0A6A6PK72_9PEZI</name>
<dbReference type="RefSeq" id="XP_033586766.1">
    <property type="nucleotide sequence ID" value="XM_033737960.1"/>
</dbReference>
<dbReference type="SUPFAM" id="SSF53474">
    <property type="entry name" value="alpha/beta-Hydrolases"/>
    <property type="match status" value="1"/>
</dbReference>
<feature type="domain" description="AB hydrolase-1" evidence="1">
    <location>
        <begin position="28"/>
        <end position="266"/>
    </location>
</feature>
<gene>
    <name evidence="2" type="ORF">BDY17DRAFT_33848</name>
</gene>
<protein>
    <submittedName>
        <fullName evidence="2">Alpha/Beta hydrolase protein</fullName>
    </submittedName>
</protein>
<evidence type="ECO:0000313" key="2">
    <source>
        <dbReference type="EMBL" id="KAF2480196.1"/>
    </source>
</evidence>
<dbReference type="PANTHER" id="PTHR43433:SF10">
    <property type="entry name" value="AB HYDROLASE-1 DOMAIN-CONTAINING PROTEIN"/>
    <property type="match status" value="1"/>
</dbReference>